<reference evidence="1 2" key="1">
    <citation type="journal article" date="2016" name="Sci. Rep.">
        <title>Peltaster fructicola genome reveals evolution from an invasive phytopathogen to an ectophytic parasite.</title>
        <authorList>
            <person name="Xu C."/>
            <person name="Chen H."/>
            <person name="Gleason M.L."/>
            <person name="Xu J.R."/>
            <person name="Liu H."/>
            <person name="Zhang R."/>
            <person name="Sun G."/>
        </authorList>
    </citation>
    <scope>NUCLEOTIDE SEQUENCE [LARGE SCALE GENOMIC DNA]</scope>
    <source>
        <strain evidence="1 2">LNHT1506</strain>
    </source>
</reference>
<accession>A0A6H0Y4I5</accession>
<gene>
    <name evidence="1" type="ORF">AMS68_007348</name>
</gene>
<keyword evidence="2" id="KW-1185">Reference proteome</keyword>
<name>A0A6H0Y4I5_9PEZI</name>
<dbReference type="AlphaFoldDB" id="A0A6H0Y4I5"/>
<evidence type="ECO:0000313" key="2">
    <source>
        <dbReference type="Proteomes" id="UP000503462"/>
    </source>
</evidence>
<evidence type="ECO:0000313" key="1">
    <source>
        <dbReference type="EMBL" id="QIX01831.1"/>
    </source>
</evidence>
<sequence length="247" mass="27278">MHPKKVIIKDEKASKGCEIVRAPAQTTLELQTLPTTAIILLLTPVMAASREHRHTDPFEPLGRVISKRHARVRHVPYIAKVGFTSTHRAFMQQAGAIIVASIDTPPSIAQLINDGDSEMADSVFEFVEATPRVPIAFVQFGGPVIKTNDESAEVYLRASHVSTETFALASYTTLDKPWSKTALLGEAATSFRLSLLLFPVCRCTIHTPVRTFMRSRARTESHGSVQNLTYCMISTAARQASRAMLFR</sequence>
<dbReference type="OrthoDB" id="47059at2759"/>
<dbReference type="Proteomes" id="UP000503462">
    <property type="component" value="Chromosome 5"/>
</dbReference>
<protein>
    <submittedName>
        <fullName evidence="1">Uncharacterized protein</fullName>
    </submittedName>
</protein>
<proteinExistence type="predicted"/>
<dbReference type="EMBL" id="CP051143">
    <property type="protein sequence ID" value="QIX01831.1"/>
    <property type="molecule type" value="Genomic_DNA"/>
</dbReference>
<organism evidence="1 2">
    <name type="scientific">Peltaster fructicola</name>
    <dbReference type="NCBI Taxonomy" id="286661"/>
    <lineage>
        <taxon>Eukaryota</taxon>
        <taxon>Fungi</taxon>
        <taxon>Dikarya</taxon>
        <taxon>Ascomycota</taxon>
        <taxon>Pezizomycotina</taxon>
        <taxon>Dothideomycetes</taxon>
        <taxon>Dothideomycetes incertae sedis</taxon>
        <taxon>Peltaster</taxon>
    </lineage>
</organism>